<dbReference type="PANTHER" id="PTHR46338">
    <property type="entry name" value="TRANSCRIPTION INITIATION FACTOR TFIID SUBUNIT 8"/>
    <property type="match status" value="1"/>
</dbReference>
<evidence type="ECO:0000256" key="1">
    <source>
        <dbReference type="ARBA" id="ARBA00004123"/>
    </source>
</evidence>
<dbReference type="SMART" id="SM00576">
    <property type="entry name" value="BTP"/>
    <property type="match status" value="1"/>
</dbReference>
<dbReference type="InterPro" id="IPR037818">
    <property type="entry name" value="TAF8"/>
</dbReference>
<dbReference type="InterPro" id="IPR009072">
    <property type="entry name" value="Histone-fold"/>
</dbReference>
<evidence type="ECO:0000256" key="3">
    <source>
        <dbReference type="ARBA" id="ARBA00023163"/>
    </source>
</evidence>
<keyword evidence="6" id="KW-0648">Protein biosynthesis</keyword>
<dbReference type="EMBL" id="HF936636">
    <property type="protein sequence ID" value="CCX34866.1"/>
    <property type="molecule type" value="Genomic_DNA"/>
</dbReference>
<evidence type="ECO:0000259" key="5">
    <source>
        <dbReference type="SMART" id="SM00576"/>
    </source>
</evidence>
<dbReference type="CDD" id="cd00076">
    <property type="entry name" value="HFD_SF"/>
    <property type="match status" value="1"/>
</dbReference>
<evidence type="ECO:0000313" key="6">
    <source>
        <dbReference type="EMBL" id="CCX34866.1"/>
    </source>
</evidence>
<reference evidence="6 7" key="1">
    <citation type="journal article" date="2013" name="PLoS Genet.">
        <title>The genome and development-dependent transcriptomes of Pyronema confluens: a window into fungal evolution.</title>
        <authorList>
            <person name="Traeger S."/>
            <person name="Altegoer F."/>
            <person name="Freitag M."/>
            <person name="Gabaldon T."/>
            <person name="Kempken F."/>
            <person name="Kumar A."/>
            <person name="Marcet-Houben M."/>
            <person name="Poggeler S."/>
            <person name="Stajich J.E."/>
            <person name="Nowrousian M."/>
        </authorList>
    </citation>
    <scope>NUCLEOTIDE SEQUENCE [LARGE SCALE GENOMIC DNA]</scope>
    <source>
        <strain evidence="7">CBS 100304</strain>
        <tissue evidence="6">Vegetative mycelium</tissue>
    </source>
</reference>
<dbReference type="Proteomes" id="UP000018144">
    <property type="component" value="Unassembled WGS sequence"/>
</dbReference>
<feature type="domain" description="Bromodomain associated" evidence="5">
    <location>
        <begin position="4"/>
        <end position="80"/>
    </location>
</feature>
<organism evidence="6 7">
    <name type="scientific">Pyronema omphalodes (strain CBS 100304)</name>
    <name type="common">Pyronema confluens</name>
    <dbReference type="NCBI Taxonomy" id="1076935"/>
    <lineage>
        <taxon>Eukaryota</taxon>
        <taxon>Fungi</taxon>
        <taxon>Dikarya</taxon>
        <taxon>Ascomycota</taxon>
        <taxon>Pezizomycotina</taxon>
        <taxon>Pezizomycetes</taxon>
        <taxon>Pezizales</taxon>
        <taxon>Pyronemataceae</taxon>
        <taxon>Pyronema</taxon>
    </lineage>
</organism>
<name>U4LRS5_PYROM</name>
<dbReference type="AlphaFoldDB" id="U4LRS5"/>
<keyword evidence="3" id="KW-0804">Transcription</keyword>
<protein>
    <submittedName>
        <fullName evidence="6">Similar to Transcription initiation factor TFIID subunit 3 acc. no. Q9P6P0</fullName>
    </submittedName>
</protein>
<dbReference type="STRING" id="1076935.U4LRS5"/>
<evidence type="ECO:0000256" key="2">
    <source>
        <dbReference type="ARBA" id="ARBA00023015"/>
    </source>
</evidence>
<evidence type="ECO:0000313" key="7">
    <source>
        <dbReference type="Proteomes" id="UP000018144"/>
    </source>
</evidence>
<accession>U4LRS5</accession>
<dbReference type="PANTHER" id="PTHR46338:SF21">
    <property type="entry name" value="OS02G0699900 PROTEIN"/>
    <property type="match status" value="1"/>
</dbReference>
<dbReference type="GO" id="GO:0005669">
    <property type="term" value="C:transcription factor TFIID complex"/>
    <property type="evidence" value="ECO:0007669"/>
    <property type="project" value="InterPro"/>
</dbReference>
<proteinExistence type="predicted"/>
<evidence type="ECO:0000256" key="4">
    <source>
        <dbReference type="ARBA" id="ARBA00023242"/>
    </source>
</evidence>
<keyword evidence="7" id="KW-1185">Reference proteome</keyword>
<dbReference type="eggNOG" id="ENOG502S96D">
    <property type="taxonomic scope" value="Eukaryota"/>
</dbReference>
<keyword evidence="2" id="KW-0805">Transcription regulation</keyword>
<dbReference type="OMA" id="TDIMIRY"/>
<gene>
    <name evidence="6" type="ORF">PCON_04384</name>
</gene>
<dbReference type="OrthoDB" id="5402929at2759"/>
<keyword evidence="6" id="KW-0396">Initiation factor</keyword>
<dbReference type="GO" id="GO:0003743">
    <property type="term" value="F:translation initiation factor activity"/>
    <property type="evidence" value="ECO:0007669"/>
    <property type="project" value="UniProtKB-KW"/>
</dbReference>
<dbReference type="Pfam" id="PF07524">
    <property type="entry name" value="Bromo_TP"/>
    <property type="match status" value="1"/>
</dbReference>
<comment type="subcellular location">
    <subcellularLocation>
        <location evidence="1">Nucleus</location>
    </subcellularLocation>
</comment>
<dbReference type="GO" id="GO:0046982">
    <property type="term" value="F:protein heterodimerization activity"/>
    <property type="evidence" value="ECO:0007669"/>
    <property type="project" value="InterPro"/>
</dbReference>
<dbReference type="InterPro" id="IPR006565">
    <property type="entry name" value="BTP"/>
</dbReference>
<keyword evidence="4" id="KW-0539">Nucleus</keyword>
<sequence>MSESELFFSLLRITAAQTLRAAGLTTAKPSVVDAFTDITLRYLLLLGQTTASFAEASGRLQPEVDDIRLALEHVGAIRPVNIFNDPEDEDTRGVDILIEWFKGPQAAEMRRVAGIVGQEAGGAGEEWAGALKKLNEKRKDAGGAA</sequence>
<dbReference type="Gene3D" id="1.10.20.10">
    <property type="entry name" value="Histone, subunit A"/>
    <property type="match status" value="1"/>
</dbReference>